<dbReference type="Pfam" id="PF00069">
    <property type="entry name" value="Pkinase"/>
    <property type="match status" value="1"/>
</dbReference>
<feature type="region of interest" description="Disordered" evidence="5">
    <location>
        <begin position="1"/>
        <end position="32"/>
    </location>
</feature>
<dbReference type="InterPro" id="IPR011009">
    <property type="entry name" value="Kinase-like_dom_sf"/>
</dbReference>
<dbReference type="Gene3D" id="1.10.510.10">
    <property type="entry name" value="Transferase(Phosphotransferase) domain 1"/>
    <property type="match status" value="2"/>
</dbReference>
<name>A0A6P7FHW2_DIAVI</name>
<feature type="domain" description="Protein kinase" evidence="6">
    <location>
        <begin position="49"/>
        <end position="580"/>
    </location>
</feature>
<feature type="region of interest" description="Disordered" evidence="5">
    <location>
        <begin position="606"/>
        <end position="661"/>
    </location>
</feature>
<evidence type="ECO:0000256" key="2">
    <source>
        <dbReference type="ARBA" id="ARBA00022741"/>
    </source>
</evidence>
<evidence type="ECO:0000256" key="1">
    <source>
        <dbReference type="ARBA" id="ARBA00012513"/>
    </source>
</evidence>
<dbReference type="GeneID" id="114328208"/>
<feature type="binding site" evidence="4">
    <location>
        <position position="83"/>
    </location>
    <ligand>
        <name>ATP</name>
        <dbReference type="ChEBI" id="CHEBI:30616"/>
    </ligand>
</feature>
<dbReference type="InterPro" id="IPR000719">
    <property type="entry name" value="Prot_kinase_dom"/>
</dbReference>
<dbReference type="OrthoDB" id="2687620at2759"/>
<dbReference type="PROSITE" id="PS00108">
    <property type="entry name" value="PROTEIN_KINASE_ST"/>
    <property type="match status" value="1"/>
</dbReference>
<dbReference type="AlphaFoldDB" id="A0A6P7FHW2"/>
<dbReference type="RefSeq" id="XP_028132795.1">
    <property type="nucleotide sequence ID" value="XM_028276994.1"/>
</dbReference>
<feature type="compositionally biased region" description="Basic and acidic residues" evidence="5">
    <location>
        <begin position="617"/>
        <end position="631"/>
    </location>
</feature>
<proteinExistence type="predicted"/>
<dbReference type="SMART" id="SM00220">
    <property type="entry name" value="S_TKc"/>
    <property type="match status" value="1"/>
</dbReference>
<dbReference type="InterPro" id="IPR008271">
    <property type="entry name" value="Ser/Thr_kinase_AS"/>
</dbReference>
<accession>A0A6P7FHW2</accession>
<dbReference type="GO" id="GO:0005524">
    <property type="term" value="F:ATP binding"/>
    <property type="evidence" value="ECO:0007669"/>
    <property type="project" value="UniProtKB-UniRule"/>
</dbReference>
<dbReference type="SUPFAM" id="SSF56112">
    <property type="entry name" value="Protein kinase-like (PK-like)"/>
    <property type="match status" value="1"/>
</dbReference>
<keyword evidence="3 4" id="KW-0067">ATP-binding</keyword>
<dbReference type="EC" id="2.7.11.1" evidence="1"/>
<reference evidence="7" key="2">
    <citation type="submission" date="2025-05" db="UniProtKB">
        <authorList>
            <consortium name="EnsemblMetazoa"/>
        </authorList>
    </citation>
    <scope>IDENTIFICATION</scope>
</reference>
<dbReference type="PROSITE" id="PS00107">
    <property type="entry name" value="PROTEIN_KINASE_ATP"/>
    <property type="match status" value="1"/>
</dbReference>
<dbReference type="InterPro" id="IPR050235">
    <property type="entry name" value="CK1_Ser-Thr_kinase"/>
</dbReference>
<evidence type="ECO:0000256" key="4">
    <source>
        <dbReference type="PROSITE-ProRule" id="PRU10141"/>
    </source>
</evidence>
<dbReference type="Proteomes" id="UP001652700">
    <property type="component" value="Unplaced"/>
</dbReference>
<dbReference type="Gene3D" id="3.30.200.20">
    <property type="entry name" value="Phosphorylase Kinase, domain 1"/>
    <property type="match status" value="1"/>
</dbReference>
<gene>
    <name evidence="9" type="primary">LOC114328208</name>
</gene>
<dbReference type="InParanoid" id="A0A6P7FHW2"/>
<dbReference type="KEGG" id="dvv:114328208"/>
<dbReference type="PANTHER" id="PTHR11909">
    <property type="entry name" value="CASEIN KINASE-RELATED"/>
    <property type="match status" value="1"/>
</dbReference>
<evidence type="ECO:0000313" key="9">
    <source>
        <dbReference type="RefSeq" id="XP_028132795.1"/>
    </source>
</evidence>
<keyword evidence="2 4" id="KW-0547">Nucleotide-binding</keyword>
<organism evidence="9">
    <name type="scientific">Diabrotica virgifera virgifera</name>
    <name type="common">western corn rootworm</name>
    <dbReference type="NCBI Taxonomy" id="50390"/>
    <lineage>
        <taxon>Eukaryota</taxon>
        <taxon>Metazoa</taxon>
        <taxon>Ecdysozoa</taxon>
        <taxon>Arthropoda</taxon>
        <taxon>Hexapoda</taxon>
        <taxon>Insecta</taxon>
        <taxon>Pterygota</taxon>
        <taxon>Neoptera</taxon>
        <taxon>Endopterygota</taxon>
        <taxon>Coleoptera</taxon>
        <taxon>Polyphaga</taxon>
        <taxon>Cucujiformia</taxon>
        <taxon>Chrysomeloidea</taxon>
        <taxon>Chrysomelidae</taxon>
        <taxon>Galerucinae</taxon>
        <taxon>Diabroticina</taxon>
        <taxon>Diabroticites</taxon>
        <taxon>Diabrotica</taxon>
    </lineage>
</organism>
<evidence type="ECO:0000256" key="3">
    <source>
        <dbReference type="ARBA" id="ARBA00022840"/>
    </source>
</evidence>
<evidence type="ECO:0000313" key="7">
    <source>
        <dbReference type="EnsemblMetazoa" id="XP_028132795.1"/>
    </source>
</evidence>
<dbReference type="PROSITE" id="PS50011">
    <property type="entry name" value="PROTEIN_KINASE_DOM"/>
    <property type="match status" value="1"/>
</dbReference>
<evidence type="ECO:0000313" key="8">
    <source>
        <dbReference type="Proteomes" id="UP001652700"/>
    </source>
</evidence>
<dbReference type="EnsemblMetazoa" id="XM_028276994.2">
    <property type="protein sequence ID" value="XP_028132795.1"/>
    <property type="gene ID" value="LOC114328208"/>
</dbReference>
<evidence type="ECO:0000259" key="6">
    <source>
        <dbReference type="PROSITE" id="PS50011"/>
    </source>
</evidence>
<reference evidence="9" key="1">
    <citation type="submission" date="2025-04" db="UniProtKB">
        <authorList>
            <consortium name="RefSeq"/>
        </authorList>
    </citation>
    <scope>IDENTIFICATION</scope>
    <source>
        <tissue evidence="9">Whole insect</tissue>
    </source>
</reference>
<dbReference type="InterPro" id="IPR017441">
    <property type="entry name" value="Protein_kinase_ATP_BS"/>
</dbReference>
<evidence type="ECO:0000256" key="5">
    <source>
        <dbReference type="SAM" id="MobiDB-lite"/>
    </source>
</evidence>
<dbReference type="GO" id="GO:0004674">
    <property type="term" value="F:protein serine/threonine kinase activity"/>
    <property type="evidence" value="ECO:0007669"/>
    <property type="project" value="UniProtKB-EC"/>
</dbReference>
<sequence length="661" mass="76156">MPRKIYEEDLSYSSSTKDEPPKKKSSSGVSNSADFKQGEVVTDISGKKWKLGKTIGIGGFGEIYEASESLARGFKTDYSYVAKVEKHTSGPLFVEINCYLRIGKPHIIDDWKKEHDLQFIGMPHYIASGSCFHNNEKYRFLLLPKYERDLGRILKEKKVFNIKTVSNICIHIIDVLEYIHSKGYVHSDIKASNIMLGNQTKSKVSNQIIRFARPCRSRQKNVIQYTATRTSSRTLMRSTRNLRPLSAVSYIDDIPYLEEVLDIHERKKSPADFLSDDSAYSSDEMPETENNDLNQVYLVDFGLASKFLQSNGEHKEFSPDERKAHAGTVLFCSRDAHKGIPSRRSDLESLAYNMVYWLTGTLPWIEDLEQPGEVEKKKIRCFRNIKCFLDLCFNNNFPRFVLEYFEYLDKLQFTGSPDYDHCRNILRKAIKLYGYKQDSVLDFDNLEGWGTKKITASNKKIVTHFSFLKTSPLQPLNSNIVFKRPKLRKQVKNIKIQDSMMNWSKILIGDPETIIRQARDRTTTEGSDPGVGLTSLDIYSMNPTQEMLNIFNKCMERETSPRYKTESVVPDNIEGYTPAMMGVYAKILERKELEAVMVNNNNDRQVSNKRVCRKGVKRSEKPLEKDVESKSKPKARKKDSSSQKTKKGRSVPTRRYYRLRG</sequence>
<keyword evidence="8" id="KW-1185">Reference proteome</keyword>
<protein>
    <recommendedName>
        <fullName evidence="1">non-specific serine/threonine protein kinase</fullName>
        <ecNumber evidence="1">2.7.11.1</ecNumber>
    </recommendedName>
</protein>